<dbReference type="Pfam" id="PF00561">
    <property type="entry name" value="Abhydrolase_1"/>
    <property type="match status" value="1"/>
</dbReference>
<dbReference type="InterPro" id="IPR029058">
    <property type="entry name" value="AB_hydrolase_fold"/>
</dbReference>
<evidence type="ECO:0000313" key="5">
    <source>
        <dbReference type="Proteomes" id="UP000770015"/>
    </source>
</evidence>
<comment type="caution">
    <text evidence="4">The sequence shown here is derived from an EMBL/GenBank/DDBJ whole genome shotgun (WGS) entry which is preliminary data.</text>
</comment>
<sequence>NLVRSAKLPSGNTYRYVFSSPFASDRPYILLLHGFPESSYGWYHQISYFREQGFGIIVPDLLGYGGTDNPADLEAFNNKNMVKDIEQLLDIEGVTTVIGIARDFGTLLLSALINYSPSRLTAVAFLNNGYVTPQAQLDAATIDVVNEMTLAQLGYENLGFWKFFNEDGADDLVYQHQESFLSICFARDTSIMTRDFAPTGALQQWLEENKTASDLVVSDVNIDQWKRIITAQRGFDGPLKWYKSMMRGINNPDSNGKSNISPDLALPGTITQPALIMVADRDPLAIAANQLSNTLPFAKNIRVRTVNSGHYMQLEVPDEVNKHLHQFILDVMQIPAAHTDFIAVSFNR</sequence>
<dbReference type="PANTHER" id="PTHR43329">
    <property type="entry name" value="EPOXIDE HYDROLASE"/>
    <property type="match status" value="1"/>
</dbReference>
<dbReference type="EMBL" id="JAGSXJ010000023">
    <property type="protein sequence ID" value="KAH6676919.1"/>
    <property type="molecule type" value="Genomic_DNA"/>
</dbReference>
<evidence type="ECO:0000313" key="4">
    <source>
        <dbReference type="EMBL" id="KAH6676919.1"/>
    </source>
</evidence>
<dbReference type="AlphaFoldDB" id="A0A9P8V3B7"/>
<dbReference type="InterPro" id="IPR000073">
    <property type="entry name" value="AB_hydrolase_1"/>
</dbReference>
<dbReference type="Gene3D" id="3.40.50.1820">
    <property type="entry name" value="alpha/beta hydrolase"/>
    <property type="match status" value="1"/>
</dbReference>
<feature type="domain" description="AB hydrolase-1" evidence="3">
    <location>
        <begin position="28"/>
        <end position="140"/>
    </location>
</feature>
<keyword evidence="5" id="KW-1185">Reference proteome</keyword>
<dbReference type="SUPFAM" id="SSF53474">
    <property type="entry name" value="alpha/beta-Hydrolases"/>
    <property type="match status" value="1"/>
</dbReference>
<dbReference type="PRINTS" id="PR00412">
    <property type="entry name" value="EPOXHYDRLASE"/>
</dbReference>
<organism evidence="4 5">
    <name type="scientific">Plectosphaerella plurivora</name>
    <dbReference type="NCBI Taxonomy" id="936078"/>
    <lineage>
        <taxon>Eukaryota</taxon>
        <taxon>Fungi</taxon>
        <taxon>Dikarya</taxon>
        <taxon>Ascomycota</taxon>
        <taxon>Pezizomycotina</taxon>
        <taxon>Sordariomycetes</taxon>
        <taxon>Hypocreomycetidae</taxon>
        <taxon>Glomerellales</taxon>
        <taxon>Plectosphaerellaceae</taxon>
        <taxon>Plectosphaerella</taxon>
    </lineage>
</organism>
<evidence type="ECO:0000256" key="1">
    <source>
        <dbReference type="ARBA" id="ARBA00022801"/>
    </source>
</evidence>
<reference evidence="4" key="1">
    <citation type="journal article" date="2021" name="Nat. Commun.">
        <title>Genetic determinants of endophytism in the Arabidopsis root mycobiome.</title>
        <authorList>
            <person name="Mesny F."/>
            <person name="Miyauchi S."/>
            <person name="Thiergart T."/>
            <person name="Pickel B."/>
            <person name="Atanasova L."/>
            <person name="Karlsson M."/>
            <person name="Huettel B."/>
            <person name="Barry K.W."/>
            <person name="Haridas S."/>
            <person name="Chen C."/>
            <person name="Bauer D."/>
            <person name="Andreopoulos W."/>
            <person name="Pangilinan J."/>
            <person name="LaButti K."/>
            <person name="Riley R."/>
            <person name="Lipzen A."/>
            <person name="Clum A."/>
            <person name="Drula E."/>
            <person name="Henrissat B."/>
            <person name="Kohler A."/>
            <person name="Grigoriev I.V."/>
            <person name="Martin F.M."/>
            <person name="Hacquard S."/>
        </authorList>
    </citation>
    <scope>NUCLEOTIDE SEQUENCE</scope>
    <source>
        <strain evidence="4">MPI-SDFR-AT-0117</strain>
    </source>
</reference>
<dbReference type="Proteomes" id="UP000770015">
    <property type="component" value="Unassembled WGS sequence"/>
</dbReference>
<gene>
    <name evidence="4" type="ORF">F5X68DRAFT_139636</name>
</gene>
<proteinExistence type="inferred from homology"/>
<dbReference type="InterPro" id="IPR000639">
    <property type="entry name" value="Epox_hydrolase-like"/>
</dbReference>
<keyword evidence="1 4" id="KW-0378">Hydrolase</keyword>
<feature type="non-terminal residue" evidence="4">
    <location>
        <position position="1"/>
    </location>
</feature>
<accession>A0A9P8V3B7</accession>
<evidence type="ECO:0000259" key="3">
    <source>
        <dbReference type="Pfam" id="PF00561"/>
    </source>
</evidence>
<evidence type="ECO:0000256" key="2">
    <source>
        <dbReference type="ARBA" id="ARBA00038334"/>
    </source>
</evidence>
<dbReference type="GO" id="GO:0016787">
    <property type="term" value="F:hydrolase activity"/>
    <property type="evidence" value="ECO:0007669"/>
    <property type="project" value="UniProtKB-KW"/>
</dbReference>
<comment type="similarity">
    <text evidence="2">Belongs to the AB hydrolase superfamily. Epoxide hydrolase family.</text>
</comment>
<dbReference type="OrthoDB" id="284184at2759"/>
<protein>
    <submittedName>
        <fullName evidence="4">Alpha/Beta hydrolase protein</fullName>
    </submittedName>
</protein>
<name>A0A9P8V3B7_9PEZI</name>